<dbReference type="GO" id="GO:0005789">
    <property type="term" value="C:endoplasmic reticulum membrane"/>
    <property type="evidence" value="ECO:0007669"/>
    <property type="project" value="UniProtKB-SubCell"/>
</dbReference>
<evidence type="ECO:0000256" key="5">
    <source>
        <dbReference type="ARBA" id="ARBA00012596"/>
    </source>
</evidence>
<keyword evidence="9" id="KW-0460">Magnesium</keyword>
<comment type="subcellular location">
    <subcellularLocation>
        <location evidence="2">Endoplasmic reticulum membrane</location>
    </subcellularLocation>
</comment>
<evidence type="ECO:0000256" key="7">
    <source>
        <dbReference type="ARBA" id="ARBA00022692"/>
    </source>
</evidence>
<organism evidence="13 14">
    <name type="scientific">Onchocerca volvulus</name>
    <dbReference type="NCBI Taxonomy" id="6282"/>
    <lineage>
        <taxon>Eukaryota</taxon>
        <taxon>Metazoa</taxon>
        <taxon>Ecdysozoa</taxon>
        <taxon>Nematoda</taxon>
        <taxon>Chromadorea</taxon>
        <taxon>Rhabditida</taxon>
        <taxon>Spirurina</taxon>
        <taxon>Spiruromorpha</taxon>
        <taxon>Filarioidea</taxon>
        <taxon>Onchocercidae</taxon>
        <taxon>Onchocerca</taxon>
    </lineage>
</organism>
<dbReference type="Pfam" id="PF01255">
    <property type="entry name" value="Prenyltransf"/>
    <property type="match status" value="1"/>
</dbReference>
<dbReference type="PANTHER" id="PTHR21528">
    <property type="entry name" value="DEHYDRODOLICHYL DIPHOSPHATE SYNTHASE COMPLEX SUBUNIT NUS1"/>
    <property type="match status" value="1"/>
</dbReference>
<comment type="similarity">
    <text evidence="4">Belongs to the UPP synthase family.</text>
</comment>
<evidence type="ECO:0000256" key="2">
    <source>
        <dbReference type="ARBA" id="ARBA00004586"/>
    </source>
</evidence>
<dbReference type="InterPro" id="IPR001441">
    <property type="entry name" value="UPP_synth-like"/>
</dbReference>
<dbReference type="AlphaFoldDB" id="A0A8R1U2Q3"/>
<keyword evidence="7" id="KW-0812">Transmembrane</keyword>
<dbReference type="GO" id="GO:0045547">
    <property type="term" value="F:ditrans,polycis-polyprenyl diphosphate synthase [(2E,6E)-farnesyl diphosphate specific] activity"/>
    <property type="evidence" value="ECO:0007669"/>
    <property type="project" value="UniProtKB-EC"/>
</dbReference>
<evidence type="ECO:0000256" key="1">
    <source>
        <dbReference type="ARBA" id="ARBA00001946"/>
    </source>
</evidence>
<dbReference type="PANTHER" id="PTHR21528:SF0">
    <property type="entry name" value="DEHYDRODOLICHYL DIPHOSPHATE SYNTHASE COMPLEX SUBUNIT NUS1"/>
    <property type="match status" value="1"/>
</dbReference>
<sequence length="236" mass="27176">MLNVVVELLRFAYTFLEVILNYISKPSLIIKSLLCSTTDNNLQSHQIPNHLAVLYTDKYAISLEALSKLIVHSAHAGITKITLYDPWSYIFSNREILRELTNEFMHTKRPKEVIDIEFFDSDHPIIHPNFIHTAVKILGAQDGRQSIVRACQKLCVECEPANITVEQISECLAKEHICEPDFLLQIGNLKTMAGYSPWVLRITEILQLKSLPSNFSHHQFLSYLHEYSSRDRRIGR</sequence>
<evidence type="ECO:0000256" key="9">
    <source>
        <dbReference type="ARBA" id="ARBA00022842"/>
    </source>
</evidence>
<dbReference type="Gene3D" id="3.40.1180.10">
    <property type="entry name" value="Decaprenyl diphosphate synthase-like"/>
    <property type="match status" value="1"/>
</dbReference>
<evidence type="ECO:0000256" key="10">
    <source>
        <dbReference type="ARBA" id="ARBA00022989"/>
    </source>
</evidence>
<evidence type="ECO:0000256" key="8">
    <source>
        <dbReference type="ARBA" id="ARBA00022824"/>
    </source>
</evidence>
<comment type="pathway">
    <text evidence="3">Protein modification; protein glycosylation.</text>
</comment>
<dbReference type="GO" id="GO:1904423">
    <property type="term" value="C:dehydrodolichyl diphosphate synthase complex"/>
    <property type="evidence" value="ECO:0007669"/>
    <property type="project" value="InterPro"/>
</dbReference>
<protein>
    <recommendedName>
        <fullName evidence="5">ditrans,polycis-polyprenyl diphosphate synthase [(2E,6E)-farnesyldiphosphate specific]</fullName>
        <ecNumber evidence="5">2.5.1.87</ecNumber>
    </recommendedName>
</protein>
<evidence type="ECO:0000256" key="11">
    <source>
        <dbReference type="ARBA" id="ARBA00023136"/>
    </source>
</evidence>
<dbReference type="EMBL" id="CMVM020000305">
    <property type="status" value="NOT_ANNOTATED_CDS"/>
    <property type="molecule type" value="Genomic_DNA"/>
</dbReference>
<evidence type="ECO:0000256" key="4">
    <source>
        <dbReference type="ARBA" id="ARBA00005432"/>
    </source>
</evidence>
<dbReference type="InterPro" id="IPR038887">
    <property type="entry name" value="Nus1/NgBR"/>
</dbReference>
<proteinExistence type="inferred from homology"/>
<dbReference type="Proteomes" id="UP000024404">
    <property type="component" value="Unassembled WGS sequence"/>
</dbReference>
<reference evidence="14" key="1">
    <citation type="submission" date="2013-10" db="EMBL/GenBank/DDBJ databases">
        <title>Genome sequencing of Onchocerca volvulus.</title>
        <authorList>
            <person name="Cotton J."/>
            <person name="Tsai J."/>
            <person name="Stanley E."/>
            <person name="Tracey A."/>
            <person name="Holroyd N."/>
            <person name="Lustigman S."/>
            <person name="Berriman M."/>
        </authorList>
    </citation>
    <scope>NUCLEOTIDE SEQUENCE</scope>
</reference>
<accession>A0A8R1U2Q3</accession>
<keyword evidence="6" id="KW-0808">Transferase</keyword>
<keyword evidence="8" id="KW-0256">Endoplasmic reticulum</keyword>
<evidence type="ECO:0000313" key="14">
    <source>
        <dbReference type="Proteomes" id="UP000024404"/>
    </source>
</evidence>
<dbReference type="SUPFAM" id="SSF64005">
    <property type="entry name" value="Undecaprenyl diphosphate synthase"/>
    <property type="match status" value="1"/>
</dbReference>
<evidence type="ECO:0000256" key="12">
    <source>
        <dbReference type="ARBA" id="ARBA00047353"/>
    </source>
</evidence>
<keyword evidence="14" id="KW-1185">Reference proteome</keyword>
<keyword evidence="11" id="KW-0472">Membrane</keyword>
<evidence type="ECO:0000256" key="6">
    <source>
        <dbReference type="ARBA" id="ARBA00022679"/>
    </source>
</evidence>
<keyword evidence="10" id="KW-1133">Transmembrane helix</keyword>
<evidence type="ECO:0000313" key="13">
    <source>
        <dbReference type="EnsemblMetazoa" id="OVOC9908.1"/>
    </source>
</evidence>
<dbReference type="EnsemblMetazoa" id="OVOC9908.1">
    <property type="protein sequence ID" value="OVOC9908.1"/>
    <property type="gene ID" value="WBGene00246717"/>
</dbReference>
<dbReference type="InterPro" id="IPR036424">
    <property type="entry name" value="UPP_synth-like_sf"/>
</dbReference>
<reference evidence="13" key="2">
    <citation type="submission" date="2022-06" db="UniProtKB">
        <authorList>
            <consortium name="EnsemblMetazoa"/>
        </authorList>
    </citation>
    <scope>IDENTIFICATION</scope>
</reference>
<dbReference type="OMA" id="WAQIAMK"/>
<dbReference type="EC" id="2.5.1.87" evidence="5"/>
<comment type="cofactor">
    <cofactor evidence="1">
        <name>Mg(2+)</name>
        <dbReference type="ChEBI" id="CHEBI:18420"/>
    </cofactor>
</comment>
<comment type="catalytic activity">
    <reaction evidence="12">
        <text>n isopentenyl diphosphate + (2E,6E)-farnesyl diphosphate = a di-trans,poly-cis-polyprenyl diphosphate + n diphosphate</text>
        <dbReference type="Rhea" id="RHEA:53008"/>
        <dbReference type="Rhea" id="RHEA-COMP:19494"/>
        <dbReference type="ChEBI" id="CHEBI:33019"/>
        <dbReference type="ChEBI" id="CHEBI:128769"/>
        <dbReference type="ChEBI" id="CHEBI:136960"/>
        <dbReference type="ChEBI" id="CHEBI:175763"/>
        <dbReference type="EC" id="2.5.1.87"/>
    </reaction>
</comment>
<evidence type="ECO:0000256" key="3">
    <source>
        <dbReference type="ARBA" id="ARBA00004922"/>
    </source>
</evidence>
<name>A0A8R1U2Q3_ONCVO</name>